<sequence length="143" mass="16165">MSEEKMGVASLDEVDEQLKGIINNLYVLIVQTFDHHSANATQAMSAEIKLLIQNLLSLIETSRRLPTGLPPEIIDYVERSRNPDIYTREFVELVQRLNQQLKGRSKAYADFRDVLAREMMSALPECREDITKVVESTGGKISA</sequence>
<dbReference type="Pfam" id="PF09748">
    <property type="entry name" value="Med10"/>
    <property type="match status" value="1"/>
</dbReference>
<reference evidence="7 8" key="1">
    <citation type="submission" date="2024-07" db="EMBL/GenBank/DDBJ databases">
        <title>Draft sequence of the Neodothiora populina.</title>
        <authorList>
            <person name="Drown D.D."/>
            <person name="Schuette U.S."/>
            <person name="Buechlein A.B."/>
            <person name="Rusch D.R."/>
            <person name="Winton L.W."/>
            <person name="Adams G.A."/>
        </authorList>
    </citation>
    <scope>NUCLEOTIDE SEQUENCE [LARGE SCALE GENOMIC DNA]</scope>
    <source>
        <strain evidence="7 8">CPC 39397</strain>
    </source>
</reference>
<comment type="subunit">
    <text evidence="6">Component of the Mediator complex.</text>
</comment>
<dbReference type="Proteomes" id="UP001562354">
    <property type="component" value="Unassembled WGS sequence"/>
</dbReference>
<evidence type="ECO:0000256" key="2">
    <source>
        <dbReference type="ARBA" id="ARBA00005389"/>
    </source>
</evidence>
<protein>
    <recommendedName>
        <fullName evidence="6">Mediator of RNA polymerase II transcription subunit 10</fullName>
    </recommendedName>
    <alternativeName>
        <fullName evidence="6">Mediator complex subunit 10</fullName>
    </alternativeName>
</protein>
<evidence type="ECO:0000256" key="4">
    <source>
        <dbReference type="ARBA" id="ARBA00023163"/>
    </source>
</evidence>
<keyword evidence="4 6" id="KW-0804">Transcription</keyword>
<evidence type="ECO:0000256" key="5">
    <source>
        <dbReference type="ARBA" id="ARBA00023242"/>
    </source>
</evidence>
<organism evidence="7 8">
    <name type="scientific">Neodothiora populina</name>
    <dbReference type="NCBI Taxonomy" id="2781224"/>
    <lineage>
        <taxon>Eukaryota</taxon>
        <taxon>Fungi</taxon>
        <taxon>Dikarya</taxon>
        <taxon>Ascomycota</taxon>
        <taxon>Pezizomycotina</taxon>
        <taxon>Dothideomycetes</taxon>
        <taxon>Dothideomycetidae</taxon>
        <taxon>Dothideales</taxon>
        <taxon>Dothioraceae</taxon>
        <taxon>Neodothiora</taxon>
    </lineage>
</organism>
<keyword evidence="8" id="KW-1185">Reference proteome</keyword>
<comment type="subcellular location">
    <subcellularLocation>
        <location evidence="1 6">Nucleus</location>
    </subcellularLocation>
</comment>
<keyword evidence="6" id="KW-0010">Activator</keyword>
<evidence type="ECO:0000256" key="6">
    <source>
        <dbReference type="RuleBase" id="RU364146"/>
    </source>
</evidence>
<proteinExistence type="inferred from homology"/>
<dbReference type="InterPro" id="IPR019145">
    <property type="entry name" value="Mediator_Med10"/>
</dbReference>
<comment type="caution">
    <text evidence="7">The sequence shown here is derived from an EMBL/GenBank/DDBJ whole genome shotgun (WGS) entry which is preliminary data.</text>
</comment>
<comment type="function">
    <text evidence="6">Component of the Mediator complex, a coactivator involved in the regulated transcription of nearly all RNA polymerase II-dependent genes. Mediator functions as a bridge to convey information from gene-specific regulatory proteins to the basal RNA polymerase II transcription machinery. Mediator is recruited to promoters by direct interactions with regulatory proteins and serves as a scaffold for the assembly of a functional preinitiation complex with RNA polymerase II and the general transcription factors.</text>
</comment>
<keyword evidence="3 6" id="KW-0805">Transcription regulation</keyword>
<evidence type="ECO:0000313" key="7">
    <source>
        <dbReference type="EMBL" id="KAL1297075.1"/>
    </source>
</evidence>
<name>A0ABR3P386_9PEZI</name>
<keyword evidence="5 6" id="KW-0539">Nucleus</keyword>
<accession>A0ABR3P386</accession>
<evidence type="ECO:0000256" key="1">
    <source>
        <dbReference type="ARBA" id="ARBA00004123"/>
    </source>
</evidence>
<evidence type="ECO:0000256" key="3">
    <source>
        <dbReference type="ARBA" id="ARBA00023015"/>
    </source>
</evidence>
<evidence type="ECO:0000313" key="8">
    <source>
        <dbReference type="Proteomes" id="UP001562354"/>
    </source>
</evidence>
<dbReference type="EMBL" id="JBFMKM010000016">
    <property type="protein sequence ID" value="KAL1297075.1"/>
    <property type="molecule type" value="Genomic_DNA"/>
</dbReference>
<gene>
    <name evidence="6" type="primary">MED10</name>
    <name evidence="7" type="ORF">AAFC00_004662</name>
</gene>
<comment type="similarity">
    <text evidence="2 6">Belongs to the Mediator complex subunit 10 family.</text>
</comment>
<dbReference type="RefSeq" id="XP_069196757.1">
    <property type="nucleotide sequence ID" value="XM_069344339.1"/>
</dbReference>
<dbReference type="GeneID" id="95978362"/>